<proteinExistence type="inferred from homology"/>
<dbReference type="GO" id="GO:0033711">
    <property type="term" value="F:4-phosphoerythronate dehydrogenase activity"/>
    <property type="evidence" value="ECO:0007669"/>
    <property type="project" value="UniProtKB-EC"/>
</dbReference>
<protein>
    <recommendedName>
        <fullName evidence="5">Erythronate-4-phosphate dehydrogenase</fullName>
        <ecNumber evidence="5">1.1.1.290</ecNumber>
    </recommendedName>
</protein>
<dbReference type="InterPro" id="IPR036291">
    <property type="entry name" value="NAD(P)-bd_dom_sf"/>
</dbReference>
<comment type="catalytic activity">
    <reaction evidence="5">
        <text>4-phospho-D-erythronate + NAD(+) = (R)-3-hydroxy-2-oxo-4-phosphooxybutanoate + NADH + H(+)</text>
        <dbReference type="Rhea" id="RHEA:18829"/>
        <dbReference type="ChEBI" id="CHEBI:15378"/>
        <dbReference type="ChEBI" id="CHEBI:57540"/>
        <dbReference type="ChEBI" id="CHEBI:57945"/>
        <dbReference type="ChEBI" id="CHEBI:58538"/>
        <dbReference type="ChEBI" id="CHEBI:58766"/>
        <dbReference type="EC" id="1.1.1.290"/>
    </reaction>
</comment>
<dbReference type="Gene3D" id="3.30.1370.170">
    <property type="match status" value="1"/>
</dbReference>
<dbReference type="AlphaFoldDB" id="A0A9X1X0S5"/>
<keyword evidence="10" id="KW-1185">Reference proteome</keyword>
<dbReference type="GO" id="GO:0046983">
    <property type="term" value="F:protein dimerization activity"/>
    <property type="evidence" value="ECO:0007669"/>
    <property type="project" value="InterPro"/>
</dbReference>
<feature type="binding site" evidence="5">
    <location>
        <position position="45"/>
    </location>
    <ligand>
        <name>substrate</name>
    </ligand>
</feature>
<keyword evidence="4 5" id="KW-0664">Pyridoxine biosynthesis</keyword>
<comment type="caution">
    <text evidence="5">Lacks conserved residue(s) required for the propagation of feature annotation.</text>
</comment>
<evidence type="ECO:0000256" key="3">
    <source>
        <dbReference type="ARBA" id="ARBA00023027"/>
    </source>
</evidence>
<dbReference type="EC" id="1.1.1.290" evidence="5"/>
<dbReference type="HAMAP" id="MF_01825">
    <property type="entry name" value="PdxB"/>
    <property type="match status" value="1"/>
</dbReference>
<feature type="binding site" evidence="5">
    <location>
        <position position="259"/>
    </location>
    <ligand>
        <name>substrate</name>
    </ligand>
</feature>
<comment type="subunit">
    <text evidence="5">Homodimer.</text>
</comment>
<feature type="active site" description="Proton donor" evidence="5">
    <location>
        <position position="255"/>
    </location>
</feature>
<name>A0A9X1X0S5_9GAMM</name>
<evidence type="ECO:0000259" key="7">
    <source>
        <dbReference type="Pfam" id="PF02826"/>
    </source>
</evidence>
<dbReference type="GO" id="GO:0005829">
    <property type="term" value="C:cytosol"/>
    <property type="evidence" value="ECO:0007669"/>
    <property type="project" value="TreeGrafter"/>
</dbReference>
<dbReference type="CDD" id="cd12158">
    <property type="entry name" value="ErythrP_dh"/>
    <property type="match status" value="1"/>
</dbReference>
<evidence type="ECO:0000256" key="4">
    <source>
        <dbReference type="ARBA" id="ARBA00023096"/>
    </source>
</evidence>
<keyword evidence="3 5" id="KW-0520">NAD</keyword>
<dbReference type="GO" id="GO:0008615">
    <property type="term" value="P:pyridoxine biosynthetic process"/>
    <property type="evidence" value="ECO:0007669"/>
    <property type="project" value="UniProtKB-UniRule"/>
</dbReference>
<dbReference type="RefSeq" id="WP_241573380.1">
    <property type="nucleotide sequence ID" value="NZ_JAKUML010000020.1"/>
</dbReference>
<feature type="domain" description="D-isomer specific 2-hydroxyacid dehydrogenase NAD-binding" evidence="7">
    <location>
        <begin position="119"/>
        <end position="257"/>
    </location>
</feature>
<comment type="caution">
    <text evidence="9">The sequence shown here is derived from an EMBL/GenBank/DDBJ whole genome shotgun (WGS) entry which is preliminary data.</text>
</comment>
<dbReference type="SUPFAM" id="SSF52283">
    <property type="entry name" value="Formate/glycerate dehydrogenase catalytic domain-like"/>
    <property type="match status" value="1"/>
</dbReference>
<dbReference type="SUPFAM" id="SSF51735">
    <property type="entry name" value="NAD(P)-binding Rossmann-fold domains"/>
    <property type="match status" value="1"/>
</dbReference>
<dbReference type="PROSITE" id="PS00671">
    <property type="entry name" value="D_2_HYDROXYACID_DH_3"/>
    <property type="match status" value="1"/>
</dbReference>
<dbReference type="PANTHER" id="PTHR42938:SF9">
    <property type="entry name" value="FORMATE DEHYDROGENASE 1"/>
    <property type="match status" value="1"/>
</dbReference>
<dbReference type="InterPro" id="IPR038251">
    <property type="entry name" value="PdxB_dimer_sf"/>
</dbReference>
<feature type="binding site" evidence="5">
    <location>
        <position position="66"/>
    </location>
    <ligand>
        <name>substrate</name>
    </ligand>
</feature>
<comment type="function">
    <text evidence="5">Catalyzes the oxidation of erythronate-4-phosphate to 3-hydroxy-2-oxo-4-phosphonooxybutanoate.</text>
</comment>
<dbReference type="GO" id="GO:0051287">
    <property type="term" value="F:NAD binding"/>
    <property type="evidence" value="ECO:0007669"/>
    <property type="project" value="InterPro"/>
</dbReference>
<dbReference type="InterPro" id="IPR020921">
    <property type="entry name" value="Erythronate-4-P_DHase"/>
</dbReference>
<evidence type="ECO:0000259" key="6">
    <source>
        <dbReference type="Pfam" id="PF00389"/>
    </source>
</evidence>
<organism evidence="9 10">
    <name type="scientific">Acinetobacter sedimenti</name>
    <dbReference type="NCBI Taxonomy" id="2919922"/>
    <lineage>
        <taxon>Bacteria</taxon>
        <taxon>Pseudomonadati</taxon>
        <taxon>Pseudomonadota</taxon>
        <taxon>Gammaproteobacteria</taxon>
        <taxon>Moraxellales</taxon>
        <taxon>Moraxellaceae</taxon>
        <taxon>Acinetobacter</taxon>
    </lineage>
</organism>
<comment type="similarity">
    <text evidence="5">Belongs to the D-isomer specific 2-hydroxyacid dehydrogenase family. PdxB subfamily.</text>
</comment>
<dbReference type="InterPro" id="IPR029752">
    <property type="entry name" value="D-isomer_DH_CS1"/>
</dbReference>
<accession>A0A9X1X0S5</accession>
<dbReference type="EMBL" id="JAKUML010000020">
    <property type="protein sequence ID" value="MCJ8147362.1"/>
    <property type="molecule type" value="Genomic_DNA"/>
</dbReference>
<keyword evidence="2 5" id="KW-0560">Oxidoreductase</keyword>
<dbReference type="GO" id="GO:0036001">
    <property type="term" value="P:'de novo' pyridoxal 5'-phosphate biosynthetic process"/>
    <property type="evidence" value="ECO:0007669"/>
    <property type="project" value="TreeGrafter"/>
</dbReference>
<comment type="subcellular location">
    <subcellularLocation>
        <location evidence="5">Cytoplasm</location>
    </subcellularLocation>
</comment>
<dbReference type="Gene3D" id="3.40.50.720">
    <property type="entry name" value="NAD(P)-binding Rossmann-like Domain"/>
    <property type="match status" value="2"/>
</dbReference>
<feature type="active site" evidence="5">
    <location>
        <position position="210"/>
    </location>
</feature>
<dbReference type="Proteomes" id="UP001139701">
    <property type="component" value="Unassembled WGS sequence"/>
</dbReference>
<feature type="binding site" evidence="5">
    <location>
        <position position="258"/>
    </location>
    <ligand>
        <name>NAD(+)</name>
        <dbReference type="ChEBI" id="CHEBI:57540"/>
    </ligand>
</feature>
<evidence type="ECO:0000256" key="5">
    <source>
        <dbReference type="HAMAP-Rule" id="MF_01825"/>
    </source>
</evidence>
<dbReference type="PANTHER" id="PTHR42938">
    <property type="entry name" value="FORMATE DEHYDROGENASE 1"/>
    <property type="match status" value="1"/>
</dbReference>
<feature type="binding site" evidence="5">
    <location>
        <position position="233"/>
    </location>
    <ligand>
        <name>NAD(+)</name>
        <dbReference type="ChEBI" id="CHEBI:57540"/>
    </ligand>
</feature>
<dbReference type="InterPro" id="IPR029753">
    <property type="entry name" value="D-isomer_DH_CS"/>
</dbReference>
<keyword evidence="1 5" id="KW-0963">Cytoplasm</keyword>
<comment type="pathway">
    <text evidence="5">Cofactor biosynthesis; pyridoxine 5'-phosphate biosynthesis; pyridoxine 5'-phosphate from D-erythrose 4-phosphate: step 2/5.</text>
</comment>
<dbReference type="InterPro" id="IPR006140">
    <property type="entry name" value="D-isomer_DH_NAD-bd"/>
</dbReference>
<gene>
    <name evidence="5" type="primary">pdxB</name>
    <name evidence="9" type="ORF">MKI79_10745</name>
</gene>
<dbReference type="PROSITE" id="PS00065">
    <property type="entry name" value="D_2_HYDROXYACID_DH_1"/>
    <property type="match status" value="1"/>
</dbReference>
<evidence type="ECO:0000256" key="1">
    <source>
        <dbReference type="ARBA" id="ARBA00022490"/>
    </source>
</evidence>
<evidence type="ECO:0000313" key="10">
    <source>
        <dbReference type="Proteomes" id="UP001139701"/>
    </source>
</evidence>
<feature type="domain" description="D-isomer specific 2-hydroxyacid dehydrogenase catalytic" evidence="6">
    <location>
        <begin position="33"/>
        <end position="281"/>
    </location>
</feature>
<feature type="active site" evidence="5">
    <location>
        <position position="238"/>
    </location>
</feature>
<feature type="domain" description="Erythronate-4-phosphate dehydrogenase dimerisation" evidence="8">
    <location>
        <begin position="302"/>
        <end position="357"/>
    </location>
</feature>
<dbReference type="Pfam" id="PF00389">
    <property type="entry name" value="2-Hacid_dh"/>
    <property type="match status" value="1"/>
</dbReference>
<dbReference type="Pfam" id="PF02826">
    <property type="entry name" value="2-Hacid_dh_C"/>
    <property type="match status" value="1"/>
</dbReference>
<feature type="binding site" evidence="5">
    <location>
        <position position="146"/>
    </location>
    <ligand>
        <name>NAD(+)</name>
        <dbReference type="ChEBI" id="CHEBI:57540"/>
    </ligand>
</feature>
<evidence type="ECO:0000256" key="2">
    <source>
        <dbReference type="ARBA" id="ARBA00023002"/>
    </source>
</evidence>
<reference evidence="9" key="1">
    <citation type="submission" date="2022-02" db="EMBL/GenBank/DDBJ databases">
        <title>Acinetobacter A3.8 sp. nov., isolated from Sediment (Zhairuo Island).</title>
        <authorList>
            <person name="Zheng K."/>
        </authorList>
    </citation>
    <scope>NUCLEOTIDE SEQUENCE</scope>
    <source>
        <strain evidence="9">A3.8</strain>
    </source>
</reference>
<sequence length="362" mass="40275">MKIVADENLAFTDYFFSEFGEIQNLAGRTISNDDLKDCDALLVRSVTKVNADLIKNTPIKFVGSATIGTDHLDIPALENNHIPWANAAGCNAQAVAEYVVTALLTLRPELIDAGQSFCLGVVGLGNVGTRLVALAKFLNWRVIGYDPFVLHDQVEQVEFQTLLNQSDAISIHVPLTKKTDVSVEHATHHLFNESTFSQMKSDAILINSARGSVVEEKALLTDIEKNKRQVVLDVFEHEPQIFAELLNALTLATPHIAGYSLEGKARGTQMIYQSFCQIFDKLADKDFVPLLDTCEPLLAPNEEANFKTQLMQNLTTIYDISRDDQALRACLKDGAIQQKAFDDLRKNYPLRREWSAFGAEFI</sequence>
<evidence type="ECO:0000259" key="8">
    <source>
        <dbReference type="Pfam" id="PF11890"/>
    </source>
</evidence>
<dbReference type="Pfam" id="PF11890">
    <property type="entry name" value="DUF3410"/>
    <property type="match status" value="1"/>
</dbReference>
<dbReference type="InterPro" id="IPR006139">
    <property type="entry name" value="D-isomer_2_OHA_DH_cat_dom"/>
</dbReference>
<evidence type="ECO:0000313" key="9">
    <source>
        <dbReference type="EMBL" id="MCJ8147362.1"/>
    </source>
</evidence>
<dbReference type="InterPro" id="IPR024531">
    <property type="entry name" value="Erythronate-4-P_DHase_dimer"/>
</dbReference>